<dbReference type="RefSeq" id="WP_150901886.1">
    <property type="nucleotide sequence ID" value="NZ_VTWT01000001.1"/>
</dbReference>
<dbReference type="GO" id="GO:0052689">
    <property type="term" value="F:carboxylic ester hydrolase activity"/>
    <property type="evidence" value="ECO:0007669"/>
    <property type="project" value="TreeGrafter"/>
</dbReference>
<feature type="chain" id="PRO_5024801062" evidence="1">
    <location>
        <begin position="23"/>
        <end position="462"/>
    </location>
</feature>
<sequence length="462" mass="51274">MKKNILYLLAAAGILFSTEASAQILKRRAFLGVQVSGVSDSLAKAHKLKNAHGALVRGVIPNSTAEALKLQPNDVILQVNKTDIQNFMDVPRLAKAFQPGDAVALTLNRKGKTVKVKGKVQPMPYETAPANAEVRYGEVPLANNGYARSIVKKPKGSGKFPTVFFIQGYSCSSLDNLPEKDTQRQLMDALVARGYAVYRMEKPGIGDSKGVKPCTEIGYKEELAAFASGLDQLKRYDFVDRDNVFLFGHSLGANTAPIIAANDKVKGIITYGAAGKPWLEYLIEVFRDQRPITGTDYVEVDEDMKTLLPLVYEFMVLKKTPTELSQNPVYREYLEKHLDYDGKDHLFGRHYTFLQELHDIPGNKSWKDAAAHTLAIYGEADVQAINEVGAKMIADVVNSYYPGKGTYEFLPRTDHGFVEVGTKKDYQQIMAGGKASAYAASHFNMKLVDLIDNWMKEKMRKS</sequence>
<dbReference type="InterPro" id="IPR029058">
    <property type="entry name" value="AB_hydrolase_fold"/>
</dbReference>
<dbReference type="SUPFAM" id="SSF53474">
    <property type="entry name" value="alpha/beta-Hydrolases"/>
    <property type="match status" value="1"/>
</dbReference>
<keyword evidence="4" id="KW-1185">Reference proteome</keyword>
<evidence type="ECO:0000256" key="1">
    <source>
        <dbReference type="SAM" id="SignalP"/>
    </source>
</evidence>
<feature type="signal peptide" evidence="1">
    <location>
        <begin position="1"/>
        <end position="22"/>
    </location>
</feature>
<dbReference type="InterPro" id="IPR053145">
    <property type="entry name" value="AB_hydrolase_Est10"/>
</dbReference>
<evidence type="ECO:0000313" key="4">
    <source>
        <dbReference type="Proteomes" id="UP000326570"/>
    </source>
</evidence>
<evidence type="ECO:0000313" key="3">
    <source>
        <dbReference type="EMBL" id="KAA9345743.1"/>
    </source>
</evidence>
<dbReference type="InterPro" id="IPR001478">
    <property type="entry name" value="PDZ"/>
</dbReference>
<dbReference type="Pfam" id="PF13180">
    <property type="entry name" value="PDZ_2"/>
    <property type="match status" value="1"/>
</dbReference>
<dbReference type="SMART" id="SM00228">
    <property type="entry name" value="PDZ"/>
    <property type="match status" value="1"/>
</dbReference>
<keyword evidence="1" id="KW-0732">Signal</keyword>
<proteinExistence type="predicted"/>
<dbReference type="InterPro" id="IPR036034">
    <property type="entry name" value="PDZ_sf"/>
</dbReference>
<feature type="domain" description="PDZ" evidence="2">
    <location>
        <begin position="13"/>
        <end position="111"/>
    </location>
</feature>
<dbReference type="Gene3D" id="2.30.42.10">
    <property type="match status" value="1"/>
</dbReference>
<dbReference type="Gene3D" id="3.40.50.1820">
    <property type="entry name" value="alpha/beta hydrolase"/>
    <property type="match status" value="1"/>
</dbReference>
<accession>A0A5N1J6I6</accession>
<dbReference type="AlphaFoldDB" id="A0A5N1J6I6"/>
<protein>
    <submittedName>
        <fullName evidence="3">PDZ domain-containing protein</fullName>
    </submittedName>
</protein>
<gene>
    <name evidence="3" type="ORF">F0P94_01260</name>
</gene>
<dbReference type="PANTHER" id="PTHR43265">
    <property type="entry name" value="ESTERASE ESTD"/>
    <property type="match status" value="1"/>
</dbReference>
<comment type="caution">
    <text evidence="3">The sequence shown here is derived from an EMBL/GenBank/DDBJ whole genome shotgun (WGS) entry which is preliminary data.</text>
</comment>
<dbReference type="CDD" id="cd06779">
    <property type="entry name" value="cpPDZ_Deg_HtrA-like"/>
    <property type="match status" value="1"/>
</dbReference>
<dbReference type="SUPFAM" id="SSF50156">
    <property type="entry name" value="PDZ domain-like"/>
    <property type="match status" value="1"/>
</dbReference>
<dbReference type="Pfam" id="PF12146">
    <property type="entry name" value="Hydrolase_4"/>
    <property type="match status" value="1"/>
</dbReference>
<dbReference type="PROSITE" id="PS50106">
    <property type="entry name" value="PDZ"/>
    <property type="match status" value="1"/>
</dbReference>
<name>A0A5N1J6I6_9BACT</name>
<reference evidence="3 4" key="1">
    <citation type="submission" date="2019-09" db="EMBL/GenBank/DDBJ databases">
        <title>Genome sequence of Adhaeribacter sp. M2.</title>
        <authorList>
            <person name="Srinivasan S."/>
        </authorList>
    </citation>
    <scope>NUCLEOTIDE SEQUENCE [LARGE SCALE GENOMIC DNA]</scope>
    <source>
        <strain evidence="3 4">M2</strain>
    </source>
</reference>
<dbReference type="EMBL" id="VTWT01000001">
    <property type="protein sequence ID" value="KAA9345743.1"/>
    <property type="molecule type" value="Genomic_DNA"/>
</dbReference>
<dbReference type="InterPro" id="IPR022742">
    <property type="entry name" value="Hydrolase_4"/>
</dbReference>
<organism evidence="3 4">
    <name type="scientific">Adhaeribacter soli</name>
    <dbReference type="NCBI Taxonomy" id="2607655"/>
    <lineage>
        <taxon>Bacteria</taxon>
        <taxon>Pseudomonadati</taxon>
        <taxon>Bacteroidota</taxon>
        <taxon>Cytophagia</taxon>
        <taxon>Cytophagales</taxon>
        <taxon>Hymenobacteraceae</taxon>
        <taxon>Adhaeribacter</taxon>
    </lineage>
</organism>
<dbReference type="PANTHER" id="PTHR43265:SF1">
    <property type="entry name" value="ESTERASE ESTD"/>
    <property type="match status" value="1"/>
</dbReference>
<dbReference type="Proteomes" id="UP000326570">
    <property type="component" value="Unassembled WGS sequence"/>
</dbReference>
<evidence type="ECO:0000259" key="2">
    <source>
        <dbReference type="PROSITE" id="PS50106"/>
    </source>
</evidence>